<accession>A0ABV2APM3</accession>
<feature type="compositionally biased region" description="Basic residues" evidence="3">
    <location>
        <begin position="157"/>
        <end position="172"/>
    </location>
</feature>
<gene>
    <name evidence="5" type="primary">ESF1</name>
    <name evidence="5" type="ORF">MHBO_003145</name>
</gene>
<feature type="compositionally biased region" description="Basic residues" evidence="3">
    <location>
        <begin position="283"/>
        <end position="295"/>
    </location>
</feature>
<dbReference type="PANTHER" id="PTHR12202:SF0">
    <property type="entry name" value="ESF1 HOMOLOG"/>
    <property type="match status" value="1"/>
</dbReference>
<organism evidence="5 6">
    <name type="scientific">Bonamia ostreae</name>
    <dbReference type="NCBI Taxonomy" id="126728"/>
    <lineage>
        <taxon>Eukaryota</taxon>
        <taxon>Sar</taxon>
        <taxon>Rhizaria</taxon>
        <taxon>Endomyxa</taxon>
        <taxon>Ascetosporea</taxon>
        <taxon>Haplosporida</taxon>
        <taxon>Bonamia</taxon>
    </lineage>
</organism>
<name>A0ABV2APM3_9EUKA</name>
<keyword evidence="2" id="KW-0539">Nucleus</keyword>
<comment type="subcellular location">
    <subcellularLocation>
        <location evidence="1">Nucleus</location>
        <location evidence="1">Nucleolus</location>
    </subcellularLocation>
</comment>
<evidence type="ECO:0000313" key="6">
    <source>
        <dbReference type="Proteomes" id="UP001439008"/>
    </source>
</evidence>
<evidence type="ECO:0000259" key="4">
    <source>
        <dbReference type="Pfam" id="PF08159"/>
    </source>
</evidence>
<evidence type="ECO:0000256" key="3">
    <source>
        <dbReference type="SAM" id="MobiDB-lite"/>
    </source>
</evidence>
<reference evidence="5 6" key="1">
    <citation type="journal article" date="2024" name="BMC Biol.">
        <title>Comparative genomics of Ascetosporea gives new insight into the evolutionary basis for animal parasitism in Rhizaria.</title>
        <authorList>
            <person name="Hiltunen Thoren M."/>
            <person name="Onut-Brannstrom I."/>
            <person name="Alfjorden A."/>
            <person name="Peckova H."/>
            <person name="Swords F."/>
            <person name="Hooper C."/>
            <person name="Holzer A.S."/>
            <person name="Bass D."/>
            <person name="Burki F."/>
        </authorList>
    </citation>
    <scope>NUCLEOTIDE SEQUENCE [LARGE SCALE GENOMIC DNA]</scope>
    <source>
        <strain evidence="5">20-A016</strain>
    </source>
</reference>
<dbReference type="Proteomes" id="UP001439008">
    <property type="component" value="Unassembled WGS sequence"/>
</dbReference>
<keyword evidence="6" id="KW-1185">Reference proteome</keyword>
<dbReference type="PANTHER" id="PTHR12202">
    <property type="entry name" value="ESF1 HOMOLOG"/>
    <property type="match status" value="1"/>
</dbReference>
<comment type="caution">
    <text evidence="5">The sequence shown here is derived from an EMBL/GenBank/DDBJ whole genome shotgun (WGS) entry which is preliminary data.</text>
</comment>
<dbReference type="InterPro" id="IPR012580">
    <property type="entry name" value="NUC153"/>
</dbReference>
<evidence type="ECO:0000313" key="5">
    <source>
        <dbReference type="EMBL" id="MES1921618.1"/>
    </source>
</evidence>
<feature type="compositionally biased region" description="Basic and acidic residues" evidence="3">
    <location>
        <begin position="198"/>
        <end position="213"/>
    </location>
</feature>
<protein>
    <submittedName>
        <fullName evidence="5">Pre-rRNA-processing protein esf1</fullName>
    </submittedName>
</protein>
<feature type="domain" description="NUC153" evidence="4">
    <location>
        <begin position="230"/>
        <end position="254"/>
    </location>
</feature>
<feature type="compositionally biased region" description="Basic and acidic residues" evidence="3">
    <location>
        <begin position="265"/>
        <end position="279"/>
    </location>
</feature>
<proteinExistence type="predicted"/>
<feature type="non-terminal residue" evidence="5">
    <location>
        <position position="1"/>
    </location>
</feature>
<feature type="region of interest" description="Disordered" evidence="3">
    <location>
        <begin position="155"/>
        <end position="221"/>
    </location>
</feature>
<evidence type="ECO:0000256" key="2">
    <source>
        <dbReference type="ARBA" id="ARBA00023242"/>
    </source>
</evidence>
<dbReference type="Pfam" id="PF08159">
    <property type="entry name" value="NUC153"/>
    <property type="match status" value="1"/>
</dbReference>
<sequence>ENQNFEDIKERDKAFKIPNDYKAPTFFQSALSHSNTKFTWDMNDPKRDYLLRANSNNDPKIEDYAEFLGSSEENDFLDETINGELKNNKTKNEDFLNDDTKSREKLLSLIKNLKNKKETEEVVVKFQTGFDDKSENENRNDFESAEEKTNQLLENKKKLKKRKRVNAIRKREKKIENEKIKESKGFNLIKEKKKAKNSKTDSKNRPSKNEKSIENSSKSIKNNFEIDLKDKRFEALKKDSNFSIDPSNPQFKKTDQMKNLIRKMNTENETEKRKVEDVSMKSLMKKLKSKLHKND</sequence>
<dbReference type="EMBL" id="JBDODL010001557">
    <property type="protein sequence ID" value="MES1921618.1"/>
    <property type="molecule type" value="Genomic_DNA"/>
</dbReference>
<evidence type="ECO:0000256" key="1">
    <source>
        <dbReference type="ARBA" id="ARBA00004604"/>
    </source>
</evidence>
<feature type="compositionally biased region" description="Basic and acidic residues" evidence="3">
    <location>
        <begin position="173"/>
        <end position="184"/>
    </location>
</feature>
<feature type="region of interest" description="Disordered" evidence="3">
    <location>
        <begin position="265"/>
        <end position="295"/>
    </location>
</feature>
<dbReference type="InterPro" id="IPR039754">
    <property type="entry name" value="Esf1"/>
</dbReference>